<proteinExistence type="predicted"/>
<comment type="caution">
    <text evidence="1">The sequence shown here is derived from an EMBL/GenBank/DDBJ whole genome shotgun (WGS) entry which is preliminary data.</text>
</comment>
<protein>
    <submittedName>
        <fullName evidence="1">Uncharacterized protein</fullName>
    </submittedName>
</protein>
<dbReference type="Proteomes" id="UP000182680">
    <property type="component" value="Unassembled WGS sequence"/>
</dbReference>
<gene>
    <name evidence="1" type="ORF">SAMN02910291_00752</name>
</gene>
<name>A0AA94L1L1_DESDE</name>
<evidence type="ECO:0000313" key="1">
    <source>
        <dbReference type="EMBL" id="SFW30244.1"/>
    </source>
</evidence>
<dbReference type="RefSeq" id="WP_072311420.1">
    <property type="nucleotide sequence ID" value="NZ_FPIW01000008.1"/>
</dbReference>
<sequence>MPKNLQRFTLRKTAANAWYIRDNSDESIVCMVHRGRRDPEKTQAMIKVMLRALNDACQQTPKGMERGQA</sequence>
<reference evidence="2" key="1">
    <citation type="submission" date="2016-11" db="EMBL/GenBank/DDBJ databases">
        <authorList>
            <person name="Jaros S."/>
            <person name="Januszkiewicz K."/>
            <person name="Wedrychowicz H."/>
        </authorList>
    </citation>
    <scope>NUCLEOTIDE SEQUENCE [LARGE SCALE GENOMIC DNA]</scope>
    <source>
        <strain evidence="2">DSM 7057</strain>
    </source>
</reference>
<dbReference type="EMBL" id="FPIW01000008">
    <property type="protein sequence ID" value="SFW30244.1"/>
    <property type="molecule type" value="Genomic_DNA"/>
</dbReference>
<organism evidence="1 2">
    <name type="scientific">Desulfovibrio desulfuricans</name>
    <dbReference type="NCBI Taxonomy" id="876"/>
    <lineage>
        <taxon>Bacteria</taxon>
        <taxon>Pseudomonadati</taxon>
        <taxon>Thermodesulfobacteriota</taxon>
        <taxon>Desulfovibrionia</taxon>
        <taxon>Desulfovibrionales</taxon>
        <taxon>Desulfovibrionaceae</taxon>
        <taxon>Desulfovibrio</taxon>
    </lineage>
</organism>
<dbReference type="AlphaFoldDB" id="A0AA94L1L1"/>
<accession>A0AA94L1L1</accession>
<evidence type="ECO:0000313" key="2">
    <source>
        <dbReference type="Proteomes" id="UP000182680"/>
    </source>
</evidence>